<dbReference type="KEGG" id="gtt:GUITHDRAFT_120169"/>
<gene>
    <name evidence="1" type="ORF">GUITHDRAFT_120169</name>
</gene>
<dbReference type="PaxDb" id="55529-EKX33642"/>
<keyword evidence="3" id="KW-1185">Reference proteome</keyword>
<dbReference type="EnsemblProtists" id="EKX33642">
    <property type="protein sequence ID" value="EKX33642"/>
    <property type="gene ID" value="GUITHDRAFT_120169"/>
</dbReference>
<dbReference type="HOGENOM" id="CLU_2364096_0_0_1"/>
<organism evidence="1">
    <name type="scientific">Guillardia theta (strain CCMP2712)</name>
    <name type="common">Cryptophyte</name>
    <dbReference type="NCBI Taxonomy" id="905079"/>
    <lineage>
        <taxon>Eukaryota</taxon>
        <taxon>Cryptophyceae</taxon>
        <taxon>Pyrenomonadales</taxon>
        <taxon>Geminigeraceae</taxon>
        <taxon>Guillardia</taxon>
    </lineage>
</organism>
<reference evidence="1 3" key="1">
    <citation type="journal article" date="2012" name="Nature">
        <title>Algal genomes reveal evolutionary mosaicism and the fate of nucleomorphs.</title>
        <authorList>
            <consortium name="DOE Joint Genome Institute"/>
            <person name="Curtis B.A."/>
            <person name="Tanifuji G."/>
            <person name="Burki F."/>
            <person name="Gruber A."/>
            <person name="Irimia M."/>
            <person name="Maruyama S."/>
            <person name="Arias M.C."/>
            <person name="Ball S.G."/>
            <person name="Gile G.H."/>
            <person name="Hirakawa Y."/>
            <person name="Hopkins J.F."/>
            <person name="Kuo A."/>
            <person name="Rensing S.A."/>
            <person name="Schmutz J."/>
            <person name="Symeonidi A."/>
            <person name="Elias M."/>
            <person name="Eveleigh R.J."/>
            <person name="Herman E.K."/>
            <person name="Klute M.J."/>
            <person name="Nakayama T."/>
            <person name="Obornik M."/>
            <person name="Reyes-Prieto A."/>
            <person name="Armbrust E.V."/>
            <person name="Aves S.J."/>
            <person name="Beiko R.G."/>
            <person name="Coutinho P."/>
            <person name="Dacks J.B."/>
            <person name="Durnford D.G."/>
            <person name="Fast N.M."/>
            <person name="Green B.R."/>
            <person name="Grisdale C.J."/>
            <person name="Hempel F."/>
            <person name="Henrissat B."/>
            <person name="Hoppner M.P."/>
            <person name="Ishida K."/>
            <person name="Kim E."/>
            <person name="Koreny L."/>
            <person name="Kroth P.G."/>
            <person name="Liu Y."/>
            <person name="Malik S.B."/>
            <person name="Maier U.G."/>
            <person name="McRose D."/>
            <person name="Mock T."/>
            <person name="Neilson J.A."/>
            <person name="Onodera N.T."/>
            <person name="Poole A.M."/>
            <person name="Pritham E.J."/>
            <person name="Richards T.A."/>
            <person name="Rocap G."/>
            <person name="Roy S.W."/>
            <person name="Sarai C."/>
            <person name="Schaack S."/>
            <person name="Shirato S."/>
            <person name="Slamovits C.H."/>
            <person name="Spencer D.F."/>
            <person name="Suzuki S."/>
            <person name="Worden A.Z."/>
            <person name="Zauner S."/>
            <person name="Barry K."/>
            <person name="Bell C."/>
            <person name="Bharti A.K."/>
            <person name="Crow J.A."/>
            <person name="Grimwood J."/>
            <person name="Kramer R."/>
            <person name="Lindquist E."/>
            <person name="Lucas S."/>
            <person name="Salamov A."/>
            <person name="McFadden G.I."/>
            <person name="Lane C.E."/>
            <person name="Keeling P.J."/>
            <person name="Gray M.W."/>
            <person name="Grigoriev I.V."/>
            <person name="Archibald J.M."/>
        </authorList>
    </citation>
    <scope>NUCLEOTIDE SEQUENCE</scope>
    <source>
        <strain evidence="1 3">CCMP2712</strain>
    </source>
</reference>
<dbReference type="EMBL" id="JH993134">
    <property type="protein sequence ID" value="EKX33642.1"/>
    <property type="molecule type" value="Genomic_DNA"/>
</dbReference>
<protein>
    <submittedName>
        <fullName evidence="1 2">Uncharacterized protein</fullName>
    </submittedName>
</protein>
<proteinExistence type="predicted"/>
<reference evidence="3" key="2">
    <citation type="submission" date="2012-11" db="EMBL/GenBank/DDBJ databases">
        <authorList>
            <person name="Kuo A."/>
            <person name="Curtis B.A."/>
            <person name="Tanifuji G."/>
            <person name="Burki F."/>
            <person name="Gruber A."/>
            <person name="Irimia M."/>
            <person name="Maruyama S."/>
            <person name="Arias M.C."/>
            <person name="Ball S.G."/>
            <person name="Gile G.H."/>
            <person name="Hirakawa Y."/>
            <person name="Hopkins J.F."/>
            <person name="Rensing S.A."/>
            <person name="Schmutz J."/>
            <person name="Symeonidi A."/>
            <person name="Elias M."/>
            <person name="Eveleigh R.J."/>
            <person name="Herman E.K."/>
            <person name="Klute M.J."/>
            <person name="Nakayama T."/>
            <person name="Obornik M."/>
            <person name="Reyes-Prieto A."/>
            <person name="Armbrust E.V."/>
            <person name="Aves S.J."/>
            <person name="Beiko R.G."/>
            <person name="Coutinho P."/>
            <person name="Dacks J.B."/>
            <person name="Durnford D.G."/>
            <person name="Fast N.M."/>
            <person name="Green B.R."/>
            <person name="Grisdale C."/>
            <person name="Hempe F."/>
            <person name="Henrissat B."/>
            <person name="Hoppner M.P."/>
            <person name="Ishida K.-I."/>
            <person name="Kim E."/>
            <person name="Koreny L."/>
            <person name="Kroth P.G."/>
            <person name="Liu Y."/>
            <person name="Malik S.-B."/>
            <person name="Maier U.G."/>
            <person name="McRose D."/>
            <person name="Mock T."/>
            <person name="Neilson J.A."/>
            <person name="Onodera N.T."/>
            <person name="Poole A.M."/>
            <person name="Pritham E.J."/>
            <person name="Richards T.A."/>
            <person name="Rocap G."/>
            <person name="Roy S.W."/>
            <person name="Sarai C."/>
            <person name="Schaack S."/>
            <person name="Shirato S."/>
            <person name="Slamovits C.H."/>
            <person name="Spencer D.F."/>
            <person name="Suzuki S."/>
            <person name="Worden A.Z."/>
            <person name="Zauner S."/>
            <person name="Barry K."/>
            <person name="Bell C."/>
            <person name="Bharti A.K."/>
            <person name="Crow J.A."/>
            <person name="Grimwood J."/>
            <person name="Kramer R."/>
            <person name="Lindquist E."/>
            <person name="Lucas S."/>
            <person name="Salamov A."/>
            <person name="McFadden G.I."/>
            <person name="Lane C.E."/>
            <person name="Keeling P.J."/>
            <person name="Gray M.W."/>
            <person name="Grigoriev I.V."/>
            <person name="Archibald J.M."/>
        </authorList>
    </citation>
    <scope>NUCLEOTIDE SEQUENCE</scope>
    <source>
        <strain evidence="3">CCMP2712</strain>
    </source>
</reference>
<dbReference type="AlphaFoldDB" id="L1IC13"/>
<evidence type="ECO:0000313" key="2">
    <source>
        <dbReference type="EnsemblProtists" id="EKX33642"/>
    </source>
</evidence>
<evidence type="ECO:0000313" key="1">
    <source>
        <dbReference type="EMBL" id="EKX33642.1"/>
    </source>
</evidence>
<dbReference type="Proteomes" id="UP000011087">
    <property type="component" value="Unassembled WGS sequence"/>
</dbReference>
<dbReference type="GeneID" id="17290379"/>
<evidence type="ECO:0000313" key="3">
    <source>
        <dbReference type="Proteomes" id="UP000011087"/>
    </source>
</evidence>
<reference evidence="2" key="3">
    <citation type="submission" date="2016-03" db="UniProtKB">
        <authorList>
            <consortium name="EnsemblProtists"/>
        </authorList>
    </citation>
    <scope>IDENTIFICATION</scope>
</reference>
<dbReference type="RefSeq" id="XP_005820622.1">
    <property type="nucleotide sequence ID" value="XM_005820565.1"/>
</dbReference>
<accession>L1IC13</accession>
<name>L1IC13_GUITC</name>
<sequence>MDDLESDLKPRLIALQQCLSTVASALHDFQSGRAYVDSLGGSVNSSVVRFGVKAGDKDESCDAILTKMEFQMKDLMDLAYKIRHGFVRFPRETATL</sequence>